<evidence type="ECO:0000259" key="1">
    <source>
        <dbReference type="SMART" id="SM00047"/>
    </source>
</evidence>
<dbReference type="PANTHER" id="PTHR30032">
    <property type="entry name" value="N-ACETYLMURAMOYL-L-ALANINE AMIDASE-RELATED"/>
    <property type="match status" value="1"/>
</dbReference>
<comment type="caution">
    <text evidence="2">The sequence shown here is derived from an EMBL/GenBank/DDBJ whole genome shotgun (WGS) entry which is preliminary data.</text>
</comment>
<dbReference type="Proteomes" id="UP001487305">
    <property type="component" value="Unassembled WGS sequence"/>
</dbReference>
<dbReference type="InterPro" id="IPR051922">
    <property type="entry name" value="Bact_Sporulation_Assoc"/>
</dbReference>
<sequence>MTYFSGADRFEVAAMEALYAYGSSEYAIIAGSEGWADALSSTSLAGGLKCPILLTNAASVPSCTLDALSRLGVSKIIVVGGPNTVSESVLTQLENKGFAVEKRLGGADRYAVQLNIYQYGLDKGLWTDSRVIIASGNGFSDALSVSPVAYRDVVPIFLVNNGALNAAQKSTLTKDAREKGMFKETVIVGGPNSVSQATQTFMGSVSALSSGMQNHVTRLGGADRYEASANIAAWATSPAQGFTWDGAAFSSGDKPYDALAGSAVQGTSGSVLLLVNSKSNNPTIKMAAENKGSISSIKFFGGNASITDATRSLIRARLGFGTEGDLVSYRDYSITLDKMANLEVKASVGYQNYSKSQILEYLDPDNFSFGEQSFYQFAVLSDGYSHAVSASQINSFIASVPKGANGMLAGQGQTFIDAAEQYGVNEVYLLAHAILESGWGTSELANGYRYSGGTIDGTYYPAGTYYNFYGIGAYDDTPLSGGRKLAIINGWNSPEKAITGAARWIAKYYINDQPNPQNTLYKMKWDIQNAMAPINPNPWHQYATSRTWAVGIAAVMSDCYRYNKLDMAKSGLVFEVPSYA</sequence>
<organism evidence="2 3">
    <name type="scientific">Raoultibacter massiliensis</name>
    <dbReference type="NCBI Taxonomy" id="1852371"/>
    <lineage>
        <taxon>Bacteria</taxon>
        <taxon>Bacillati</taxon>
        <taxon>Actinomycetota</taxon>
        <taxon>Coriobacteriia</taxon>
        <taxon>Eggerthellales</taxon>
        <taxon>Eggerthellaceae</taxon>
        <taxon>Raoultibacter</taxon>
    </lineage>
</organism>
<gene>
    <name evidence="2" type="ORF">AAA083_08195</name>
</gene>
<evidence type="ECO:0000313" key="2">
    <source>
        <dbReference type="EMBL" id="MEQ3362955.1"/>
    </source>
</evidence>
<dbReference type="PANTHER" id="PTHR30032:SF8">
    <property type="entry name" value="GERMINATION-SPECIFIC N-ACETYLMURAMOYL-L-ALANINE AMIDASE"/>
    <property type="match status" value="1"/>
</dbReference>
<dbReference type="InterPro" id="IPR002901">
    <property type="entry name" value="MGlyc_endo_b_GlcNAc-like_dom"/>
</dbReference>
<dbReference type="SMART" id="SM00047">
    <property type="entry name" value="LYZ2"/>
    <property type="match status" value="1"/>
</dbReference>
<proteinExistence type="predicted"/>
<name>A0ABV1JCZ7_9ACTN</name>
<dbReference type="Gene3D" id="3.40.50.12090">
    <property type="match status" value="2"/>
</dbReference>
<feature type="domain" description="Mannosyl-glycoprotein endo-beta-N-acetylglucosamidase-like" evidence="1">
    <location>
        <begin position="402"/>
        <end position="563"/>
    </location>
</feature>
<dbReference type="EMBL" id="JBBNOP010000006">
    <property type="protein sequence ID" value="MEQ3362955.1"/>
    <property type="molecule type" value="Genomic_DNA"/>
</dbReference>
<keyword evidence="3" id="KW-1185">Reference proteome</keyword>
<dbReference type="Pfam" id="PF01832">
    <property type="entry name" value="Glucosaminidase"/>
    <property type="match status" value="1"/>
</dbReference>
<accession>A0ABV1JCZ7</accession>
<evidence type="ECO:0000313" key="3">
    <source>
        <dbReference type="Proteomes" id="UP001487305"/>
    </source>
</evidence>
<dbReference type="RefSeq" id="WP_349227499.1">
    <property type="nucleotide sequence ID" value="NZ_JBBNOP010000006.1"/>
</dbReference>
<dbReference type="InterPro" id="IPR007253">
    <property type="entry name" value="Cell_wall-bd_2"/>
</dbReference>
<reference evidence="2 3" key="1">
    <citation type="submission" date="2024-04" db="EMBL/GenBank/DDBJ databases">
        <title>Human intestinal bacterial collection.</title>
        <authorList>
            <person name="Pauvert C."/>
            <person name="Hitch T.C.A."/>
            <person name="Clavel T."/>
        </authorList>
    </citation>
    <scope>NUCLEOTIDE SEQUENCE [LARGE SCALE GENOMIC DNA]</scope>
    <source>
        <strain evidence="2 3">CLA-KB-H42</strain>
    </source>
</reference>
<protein>
    <submittedName>
        <fullName evidence="2">Cell wall-binding repeat-containing protein</fullName>
    </submittedName>
</protein>
<dbReference type="Gene3D" id="1.10.530.10">
    <property type="match status" value="1"/>
</dbReference>
<dbReference type="Pfam" id="PF04122">
    <property type="entry name" value="CW_binding_2"/>
    <property type="match status" value="3"/>
</dbReference>